<protein>
    <submittedName>
        <fullName evidence="2">Uncharacterized protein</fullName>
    </submittedName>
</protein>
<dbReference type="Proteomes" id="UP001374535">
    <property type="component" value="Chromosome 5"/>
</dbReference>
<name>A0AAQ3RXY3_VIGMU</name>
<keyword evidence="3" id="KW-1185">Reference proteome</keyword>
<comment type="similarity">
    <text evidence="1">Belongs to the 'GDSL' lipolytic enzyme family.</text>
</comment>
<dbReference type="PANTHER" id="PTHR22835:SF117">
    <property type="entry name" value="GDSL-LIKE LIPASE_ACYLHYDROLASE"/>
    <property type="match status" value="1"/>
</dbReference>
<gene>
    <name evidence="2" type="ORF">V8G54_016539</name>
</gene>
<dbReference type="PANTHER" id="PTHR22835">
    <property type="entry name" value="ZINC FINGER FYVE DOMAIN CONTAINING PROTEIN"/>
    <property type="match status" value="1"/>
</dbReference>
<evidence type="ECO:0000313" key="3">
    <source>
        <dbReference type="Proteomes" id="UP001374535"/>
    </source>
</evidence>
<dbReference type="InterPro" id="IPR036514">
    <property type="entry name" value="SGNH_hydro_sf"/>
</dbReference>
<accession>A0AAQ3RXY3</accession>
<dbReference type="Gene3D" id="3.40.50.1110">
    <property type="entry name" value="SGNH hydrolase"/>
    <property type="match status" value="1"/>
</dbReference>
<organism evidence="2 3">
    <name type="scientific">Vigna mungo</name>
    <name type="common">Black gram</name>
    <name type="synonym">Phaseolus mungo</name>
    <dbReference type="NCBI Taxonomy" id="3915"/>
    <lineage>
        <taxon>Eukaryota</taxon>
        <taxon>Viridiplantae</taxon>
        <taxon>Streptophyta</taxon>
        <taxon>Embryophyta</taxon>
        <taxon>Tracheophyta</taxon>
        <taxon>Spermatophyta</taxon>
        <taxon>Magnoliopsida</taxon>
        <taxon>eudicotyledons</taxon>
        <taxon>Gunneridae</taxon>
        <taxon>Pentapetalae</taxon>
        <taxon>rosids</taxon>
        <taxon>fabids</taxon>
        <taxon>Fabales</taxon>
        <taxon>Fabaceae</taxon>
        <taxon>Papilionoideae</taxon>
        <taxon>50 kb inversion clade</taxon>
        <taxon>NPAAA clade</taxon>
        <taxon>indigoferoid/millettioid clade</taxon>
        <taxon>Phaseoleae</taxon>
        <taxon>Vigna</taxon>
    </lineage>
</organism>
<dbReference type="EMBL" id="CP144696">
    <property type="protein sequence ID" value="WVZ12009.1"/>
    <property type="molecule type" value="Genomic_DNA"/>
</dbReference>
<reference evidence="2 3" key="1">
    <citation type="journal article" date="2023" name="Life. Sci Alliance">
        <title>Evolutionary insights into 3D genome organization and epigenetic landscape of Vigna mungo.</title>
        <authorList>
            <person name="Junaid A."/>
            <person name="Singh B."/>
            <person name="Bhatia S."/>
        </authorList>
    </citation>
    <scope>NUCLEOTIDE SEQUENCE [LARGE SCALE GENOMIC DNA]</scope>
    <source>
        <strain evidence="2">Urdbean</strain>
    </source>
</reference>
<sequence length="168" mass="18586">MSDVLIVDHVVRPTSVSIPLKNTFLVSMENTGGVAPGHGYRASFMVFLWVCRMSDVRVLDHGRPSYPFHPSNVICGRESHFRAIFNFGDSNSDTGGLSAAFGQAPPPNGIMFLHSPKGRFSDGRLNQFYSAELGLALSQCLLELGGVQFQPRSEFRHRGIHRQTSKHN</sequence>
<dbReference type="AlphaFoldDB" id="A0AAQ3RXY3"/>
<proteinExistence type="inferred from homology"/>
<evidence type="ECO:0000256" key="1">
    <source>
        <dbReference type="ARBA" id="ARBA00008668"/>
    </source>
</evidence>
<evidence type="ECO:0000313" key="2">
    <source>
        <dbReference type="EMBL" id="WVZ12009.1"/>
    </source>
</evidence>